<keyword evidence="3" id="KW-1185">Reference proteome</keyword>
<organism evidence="2 3">
    <name type="scientific">Caenimonas terrae</name>
    <dbReference type="NCBI Taxonomy" id="696074"/>
    <lineage>
        <taxon>Bacteria</taxon>
        <taxon>Pseudomonadati</taxon>
        <taxon>Pseudomonadota</taxon>
        <taxon>Betaproteobacteria</taxon>
        <taxon>Burkholderiales</taxon>
        <taxon>Comamonadaceae</taxon>
        <taxon>Caenimonas</taxon>
    </lineage>
</organism>
<reference evidence="3" key="1">
    <citation type="journal article" date="2019" name="Int. J. Syst. Evol. Microbiol.">
        <title>The Global Catalogue of Microorganisms (GCM) 10K type strain sequencing project: providing services to taxonomists for standard genome sequencing and annotation.</title>
        <authorList>
            <consortium name="The Broad Institute Genomics Platform"/>
            <consortium name="The Broad Institute Genome Sequencing Center for Infectious Disease"/>
            <person name="Wu L."/>
            <person name="Ma J."/>
        </authorList>
    </citation>
    <scope>NUCLEOTIDE SEQUENCE [LARGE SCALE GENOMIC DNA]</scope>
    <source>
        <strain evidence="3">CCUG 57401</strain>
    </source>
</reference>
<comment type="caution">
    <text evidence="2">The sequence shown here is derived from an EMBL/GenBank/DDBJ whole genome shotgun (WGS) entry which is preliminary data.</text>
</comment>
<evidence type="ECO:0000313" key="3">
    <source>
        <dbReference type="Proteomes" id="UP001596037"/>
    </source>
</evidence>
<feature type="signal peptide" evidence="1">
    <location>
        <begin position="1"/>
        <end position="31"/>
    </location>
</feature>
<proteinExistence type="predicted"/>
<evidence type="ECO:0000256" key="1">
    <source>
        <dbReference type="SAM" id="SignalP"/>
    </source>
</evidence>
<protein>
    <recommendedName>
        <fullName evidence="4">TolC family protein</fullName>
    </recommendedName>
</protein>
<accession>A0ABW0NK35</accession>
<dbReference type="SUPFAM" id="SSF56954">
    <property type="entry name" value="Outer membrane efflux proteins (OEP)"/>
    <property type="match status" value="1"/>
</dbReference>
<dbReference type="Proteomes" id="UP001596037">
    <property type="component" value="Unassembled WGS sequence"/>
</dbReference>
<feature type="chain" id="PRO_5046006845" description="TolC family protein" evidence="1">
    <location>
        <begin position="32"/>
        <end position="448"/>
    </location>
</feature>
<keyword evidence="1" id="KW-0732">Signal</keyword>
<evidence type="ECO:0000313" key="2">
    <source>
        <dbReference type="EMBL" id="MFC5499523.1"/>
    </source>
</evidence>
<evidence type="ECO:0008006" key="4">
    <source>
        <dbReference type="Google" id="ProtNLM"/>
    </source>
</evidence>
<sequence>MRNKNNRLPASSLCCTALAVAALAAALPVRSQPPPSPSASQSQNQPVRLRLANSLCTSMTGAVLTSQQVPPMKPDAGPAGANTELAARMQGRRDEYFSRLDGLAPFDGLYVATTSDVAQDGQTRYSFGLEWELYNQGRDEARKRLDRARIEGKTQYLQQLRDVEQRQLQENLLAVDQMRNRLLALLYEREAAAIRPVLERRRAELAAGRATRADVAEIEFKAERAALRRAYYAGTSDVLVYPQAQELINRIESVVLRPNPELVDRAVARSPDYQLQGLLASRGDYLPTLKDNLSLRLYMERSKEFERGPQNIVGARVRVPLGSDGGVRDAEQAARTGYLEQQESIRAGLQQRLTMLADRLRLKQNDMRLLQAENKLLRTKADLACYRLDFPVRNIAGDPDREVEELTLLLHEKQREILSARLDVLEVLTEISAAVKPERPEELYSLGQ</sequence>
<dbReference type="EMBL" id="JBHSMF010000009">
    <property type="protein sequence ID" value="MFC5499523.1"/>
    <property type="molecule type" value="Genomic_DNA"/>
</dbReference>
<name>A0ABW0NK35_9BURK</name>
<gene>
    <name evidence="2" type="ORF">ACFPOE_18400</name>
</gene>
<dbReference type="RefSeq" id="WP_376851744.1">
    <property type="nucleotide sequence ID" value="NZ_JBHSMF010000009.1"/>
</dbReference>